<dbReference type="KEGG" id="bmei:Spa11_02720"/>
<organism evidence="1 2">
    <name type="scientific">Botrimarina mediterranea</name>
    <dbReference type="NCBI Taxonomy" id="2528022"/>
    <lineage>
        <taxon>Bacteria</taxon>
        <taxon>Pseudomonadati</taxon>
        <taxon>Planctomycetota</taxon>
        <taxon>Planctomycetia</taxon>
        <taxon>Pirellulales</taxon>
        <taxon>Lacipirellulaceae</taxon>
        <taxon>Botrimarina</taxon>
    </lineage>
</organism>
<keyword evidence="2" id="KW-1185">Reference proteome</keyword>
<dbReference type="EMBL" id="CP036349">
    <property type="protein sequence ID" value="QDV72101.1"/>
    <property type="molecule type" value="Genomic_DNA"/>
</dbReference>
<sequence length="100" mass="10418">MGKTVPEGAGKPPRVPACCLHKPTEQAFVRVAGKFVYLGAYGSENCDRQPKSAAPGGPLPVGPIGSPRYRPLSQVVAVPDVVLHLEGRQFVGSLVAESPA</sequence>
<evidence type="ECO:0000313" key="1">
    <source>
        <dbReference type="EMBL" id="QDV72101.1"/>
    </source>
</evidence>
<name>A0A518K2S7_9BACT</name>
<proteinExistence type="predicted"/>
<gene>
    <name evidence="1" type="ORF">Spa11_02720</name>
</gene>
<accession>A0A518K2S7</accession>
<dbReference type="RefSeq" id="WP_145105768.1">
    <property type="nucleotide sequence ID" value="NZ_CP036349.1"/>
</dbReference>
<evidence type="ECO:0000313" key="2">
    <source>
        <dbReference type="Proteomes" id="UP000316426"/>
    </source>
</evidence>
<reference evidence="1 2" key="1">
    <citation type="submission" date="2019-02" db="EMBL/GenBank/DDBJ databases">
        <title>Deep-cultivation of Planctomycetes and their phenomic and genomic characterization uncovers novel biology.</title>
        <authorList>
            <person name="Wiegand S."/>
            <person name="Jogler M."/>
            <person name="Boedeker C."/>
            <person name="Pinto D."/>
            <person name="Vollmers J."/>
            <person name="Rivas-Marin E."/>
            <person name="Kohn T."/>
            <person name="Peeters S.H."/>
            <person name="Heuer A."/>
            <person name="Rast P."/>
            <person name="Oberbeckmann S."/>
            <person name="Bunk B."/>
            <person name="Jeske O."/>
            <person name="Meyerdierks A."/>
            <person name="Storesund J.E."/>
            <person name="Kallscheuer N."/>
            <person name="Luecker S."/>
            <person name="Lage O.M."/>
            <person name="Pohl T."/>
            <person name="Merkel B.J."/>
            <person name="Hornburger P."/>
            <person name="Mueller R.-W."/>
            <person name="Bruemmer F."/>
            <person name="Labrenz M."/>
            <person name="Spormann A.M."/>
            <person name="Op den Camp H."/>
            <person name="Overmann J."/>
            <person name="Amann R."/>
            <person name="Jetten M.S.M."/>
            <person name="Mascher T."/>
            <person name="Medema M.H."/>
            <person name="Devos D.P."/>
            <person name="Kaster A.-K."/>
            <person name="Ovreas L."/>
            <person name="Rohde M."/>
            <person name="Galperin M.Y."/>
            <person name="Jogler C."/>
        </authorList>
    </citation>
    <scope>NUCLEOTIDE SEQUENCE [LARGE SCALE GENOMIC DNA]</scope>
    <source>
        <strain evidence="1 2">Spa11</strain>
    </source>
</reference>
<protein>
    <submittedName>
        <fullName evidence="1">Uncharacterized protein</fullName>
    </submittedName>
</protein>
<dbReference type="Proteomes" id="UP000316426">
    <property type="component" value="Chromosome"/>
</dbReference>
<dbReference type="AlphaFoldDB" id="A0A518K2S7"/>